<dbReference type="Gene3D" id="3.40.640.10">
    <property type="entry name" value="Type I PLP-dependent aspartate aminotransferase-like (Major domain)"/>
    <property type="match status" value="1"/>
</dbReference>
<reference evidence="5" key="2">
    <citation type="submission" date="2020-09" db="EMBL/GenBank/DDBJ databases">
        <authorList>
            <person name="Sun Q."/>
            <person name="Zhou Y."/>
        </authorList>
    </citation>
    <scope>NUCLEOTIDE SEQUENCE</scope>
    <source>
        <strain evidence="5">CGMCC 1.15758</strain>
    </source>
</reference>
<dbReference type="PANTHER" id="PTHR13693:SF100">
    <property type="entry name" value="8-AMINO-7-OXONONANOATE SYNTHASE"/>
    <property type="match status" value="1"/>
</dbReference>
<organism evidence="5 6">
    <name type="scientific">Cysteiniphilum litorale</name>
    <dbReference type="NCBI Taxonomy" id="2056700"/>
    <lineage>
        <taxon>Bacteria</taxon>
        <taxon>Pseudomonadati</taxon>
        <taxon>Pseudomonadota</taxon>
        <taxon>Gammaproteobacteria</taxon>
        <taxon>Thiotrichales</taxon>
        <taxon>Fastidiosibacteraceae</taxon>
        <taxon>Cysteiniphilum</taxon>
    </lineage>
</organism>
<dbReference type="GO" id="GO:0030170">
    <property type="term" value="F:pyridoxal phosphate binding"/>
    <property type="evidence" value="ECO:0007669"/>
    <property type="project" value="InterPro"/>
</dbReference>
<proteinExistence type="predicted"/>
<dbReference type="SUPFAM" id="SSF53383">
    <property type="entry name" value="PLP-dependent transferases"/>
    <property type="match status" value="1"/>
</dbReference>
<dbReference type="EMBL" id="BMJS01000001">
    <property type="protein sequence ID" value="GGF88331.1"/>
    <property type="molecule type" value="Genomic_DNA"/>
</dbReference>
<dbReference type="InterPro" id="IPR015424">
    <property type="entry name" value="PyrdxlP-dep_Trfase"/>
</dbReference>
<feature type="domain" description="Aminotransferase class I/classII large" evidence="4">
    <location>
        <begin position="43"/>
        <end position="380"/>
    </location>
</feature>
<gene>
    <name evidence="5" type="primary">bioF</name>
    <name evidence="5" type="ORF">GCM10010995_02010</name>
</gene>
<keyword evidence="2" id="KW-0808">Transferase</keyword>
<dbReference type="Proteomes" id="UP000636949">
    <property type="component" value="Unassembled WGS sequence"/>
</dbReference>
<evidence type="ECO:0000256" key="3">
    <source>
        <dbReference type="ARBA" id="ARBA00022898"/>
    </source>
</evidence>
<dbReference type="InterPro" id="IPR015422">
    <property type="entry name" value="PyrdxlP-dep_Trfase_small"/>
</dbReference>
<reference evidence="5" key="1">
    <citation type="journal article" date="2014" name="Int. J. Syst. Evol. Microbiol.">
        <title>Complete genome sequence of Corynebacterium casei LMG S-19264T (=DSM 44701T), isolated from a smear-ripened cheese.</title>
        <authorList>
            <consortium name="US DOE Joint Genome Institute (JGI-PGF)"/>
            <person name="Walter F."/>
            <person name="Albersmeier A."/>
            <person name="Kalinowski J."/>
            <person name="Ruckert C."/>
        </authorList>
    </citation>
    <scope>NUCLEOTIDE SEQUENCE</scope>
    <source>
        <strain evidence="5">CGMCC 1.15758</strain>
    </source>
</reference>
<evidence type="ECO:0000313" key="5">
    <source>
        <dbReference type="EMBL" id="GGF88331.1"/>
    </source>
</evidence>
<evidence type="ECO:0000259" key="4">
    <source>
        <dbReference type="Pfam" id="PF00155"/>
    </source>
</evidence>
<keyword evidence="3" id="KW-0663">Pyridoxal phosphate</keyword>
<dbReference type="GO" id="GO:0008710">
    <property type="term" value="F:8-amino-7-oxononanoate synthase activity"/>
    <property type="evidence" value="ECO:0007669"/>
    <property type="project" value="TreeGrafter"/>
</dbReference>
<name>A0A8J3E7P5_9GAMM</name>
<sequence length="384" mass="41951">MSLLANDKHHADHLTAIKQNGRYRQRVFTQIHDKFIHIDEHALINFSGNDYLGLSQHVEVKKKAQQAIEHYGVGSTSSAIVSGSHYLIEALEHDIAAFVGYPRALLFNSGYHANLAVMSLIGNNAQTVVADKLVHASILDGIALSGAKLKRYPHQNIDSLRTILKKHPEAKHVITEGVFSMDGDISPLARLANTGSTKLIVDDAHGFGVLGQSGRGVVSHAGLTFEDVPVMIVPCGKALGTMGALVCASEEFIELLLQTARSYIYSTALAIPVVAALNASLKLVMKGDYLRDKLFENIAFFNHYAQKLGLHVVSYDLTPIRSIIIGDNQQTQNIQGMIKDKGFYVSCIRPPTVPEHSARLRISLTALHDTGDIKALLDQLVRVL</sequence>
<evidence type="ECO:0000256" key="1">
    <source>
        <dbReference type="ARBA" id="ARBA00001933"/>
    </source>
</evidence>
<comment type="caution">
    <text evidence="5">The sequence shown here is derived from an EMBL/GenBank/DDBJ whole genome shotgun (WGS) entry which is preliminary data.</text>
</comment>
<dbReference type="RefSeq" id="WP_117001196.1">
    <property type="nucleotide sequence ID" value="NZ_BMJS01000001.1"/>
</dbReference>
<dbReference type="InterPro" id="IPR015421">
    <property type="entry name" value="PyrdxlP-dep_Trfase_major"/>
</dbReference>
<dbReference type="AlphaFoldDB" id="A0A8J3E7P5"/>
<dbReference type="Pfam" id="PF00155">
    <property type="entry name" value="Aminotran_1_2"/>
    <property type="match status" value="1"/>
</dbReference>
<evidence type="ECO:0000256" key="2">
    <source>
        <dbReference type="ARBA" id="ARBA00022679"/>
    </source>
</evidence>
<dbReference type="InterPro" id="IPR050087">
    <property type="entry name" value="AON_synthase_class-II"/>
</dbReference>
<protein>
    <submittedName>
        <fullName evidence="5">8-amino-7-oxononanoate synthase</fullName>
    </submittedName>
</protein>
<dbReference type="OrthoDB" id="9807157at2"/>
<comment type="cofactor">
    <cofactor evidence="1">
        <name>pyridoxal 5'-phosphate</name>
        <dbReference type="ChEBI" id="CHEBI:597326"/>
    </cofactor>
</comment>
<dbReference type="PANTHER" id="PTHR13693">
    <property type="entry name" value="CLASS II AMINOTRANSFERASE/8-AMINO-7-OXONONANOATE SYNTHASE"/>
    <property type="match status" value="1"/>
</dbReference>
<dbReference type="GO" id="GO:0009102">
    <property type="term" value="P:biotin biosynthetic process"/>
    <property type="evidence" value="ECO:0007669"/>
    <property type="project" value="TreeGrafter"/>
</dbReference>
<keyword evidence="6" id="KW-1185">Reference proteome</keyword>
<dbReference type="Gene3D" id="3.90.1150.10">
    <property type="entry name" value="Aspartate Aminotransferase, domain 1"/>
    <property type="match status" value="1"/>
</dbReference>
<accession>A0A8J3E7P5</accession>
<dbReference type="InterPro" id="IPR004839">
    <property type="entry name" value="Aminotransferase_I/II_large"/>
</dbReference>
<evidence type="ECO:0000313" key="6">
    <source>
        <dbReference type="Proteomes" id="UP000636949"/>
    </source>
</evidence>